<dbReference type="CDD" id="cd14528">
    <property type="entry name" value="PFA-DSP_Siw14"/>
    <property type="match status" value="1"/>
</dbReference>
<gene>
    <name evidence="6" type="ORF">AMAG_06460</name>
</gene>
<feature type="domain" description="Tyrosine-protein phosphatase" evidence="5">
    <location>
        <begin position="11"/>
        <end position="160"/>
    </location>
</feature>
<dbReference type="STRING" id="578462.A0A0L0SGS4"/>
<dbReference type="GO" id="GO:0005737">
    <property type="term" value="C:cytoplasm"/>
    <property type="evidence" value="ECO:0007669"/>
    <property type="project" value="UniProtKB-SubCell"/>
</dbReference>
<evidence type="ECO:0000256" key="1">
    <source>
        <dbReference type="ARBA" id="ARBA00004496"/>
    </source>
</evidence>
<dbReference type="Gene3D" id="3.90.190.10">
    <property type="entry name" value="Protein tyrosine phosphatase superfamily"/>
    <property type="match status" value="1"/>
</dbReference>
<keyword evidence="3" id="KW-0378">Hydrolase</keyword>
<comment type="subcellular location">
    <subcellularLocation>
        <location evidence="1">Cytoplasm</location>
    </subcellularLocation>
</comment>
<dbReference type="VEuPathDB" id="FungiDB:AMAG_06460"/>
<dbReference type="PROSITE" id="PS50054">
    <property type="entry name" value="TYR_PHOSPHATASE_DUAL"/>
    <property type="match status" value="1"/>
</dbReference>
<dbReference type="eggNOG" id="KOG1572">
    <property type="taxonomic scope" value="Eukaryota"/>
</dbReference>
<feature type="compositionally biased region" description="Polar residues" evidence="4">
    <location>
        <begin position="208"/>
        <end position="217"/>
    </location>
</feature>
<evidence type="ECO:0000256" key="4">
    <source>
        <dbReference type="SAM" id="MobiDB-lite"/>
    </source>
</evidence>
<organism evidence="6 7">
    <name type="scientific">Allomyces macrogynus (strain ATCC 38327)</name>
    <name type="common">Allomyces javanicus var. macrogynus</name>
    <dbReference type="NCBI Taxonomy" id="578462"/>
    <lineage>
        <taxon>Eukaryota</taxon>
        <taxon>Fungi</taxon>
        <taxon>Fungi incertae sedis</taxon>
        <taxon>Blastocladiomycota</taxon>
        <taxon>Blastocladiomycetes</taxon>
        <taxon>Blastocladiales</taxon>
        <taxon>Blastocladiaceae</taxon>
        <taxon>Allomyces</taxon>
    </lineage>
</organism>
<feature type="region of interest" description="Disordered" evidence="4">
    <location>
        <begin position="201"/>
        <end position="241"/>
    </location>
</feature>
<evidence type="ECO:0000313" key="7">
    <source>
        <dbReference type="Proteomes" id="UP000054350"/>
    </source>
</evidence>
<sequence>MPNPVLVPPLNFAMVASGVYRSGYPNKKNYAFLNSLKLKSILYLSPEDYNEDNVAFLKDKKVAFFHVKIKGNKEPFVEIDPNDIRSALETILDPTNRPILVHCSKGKHRIGCVIGCLRKLQHWSMTAIFDEYRRFAGEKIRLADQECIELFDSCQVEVCAPVVDAATLRALPGIRVAASRSSTSTGVGGVGAQVAAGGEDVQVAAGSEDTQTVASAESSHRGSGAGKGGQHETGTVEDGQS</sequence>
<dbReference type="Proteomes" id="UP000054350">
    <property type="component" value="Unassembled WGS sequence"/>
</dbReference>
<evidence type="ECO:0000256" key="3">
    <source>
        <dbReference type="ARBA" id="ARBA00022801"/>
    </source>
</evidence>
<dbReference type="PANTHER" id="PTHR31126">
    <property type="entry name" value="TYROSINE-PROTEIN PHOSPHATASE"/>
    <property type="match status" value="1"/>
</dbReference>
<accession>A0A0L0SGS4</accession>
<dbReference type="Pfam" id="PF03162">
    <property type="entry name" value="Y_phosphatase2"/>
    <property type="match status" value="1"/>
</dbReference>
<dbReference type="AlphaFoldDB" id="A0A0L0SGS4"/>
<dbReference type="FunFam" id="3.90.190.10:FF:000035">
    <property type="entry name" value="Tyrosine phosphatase, putative"/>
    <property type="match status" value="1"/>
</dbReference>
<dbReference type="EMBL" id="GG745338">
    <property type="protein sequence ID" value="KNE61649.1"/>
    <property type="molecule type" value="Genomic_DNA"/>
</dbReference>
<reference evidence="6 7" key="2">
    <citation type="submission" date="2009-11" db="EMBL/GenBank/DDBJ databases">
        <title>The Genome Sequence of Allomyces macrogynus strain ATCC 38327.</title>
        <authorList>
            <consortium name="The Broad Institute Genome Sequencing Platform"/>
            <person name="Russ C."/>
            <person name="Cuomo C."/>
            <person name="Shea T."/>
            <person name="Young S.K."/>
            <person name="Zeng Q."/>
            <person name="Koehrsen M."/>
            <person name="Haas B."/>
            <person name="Borodovsky M."/>
            <person name="Guigo R."/>
            <person name="Alvarado L."/>
            <person name="Berlin A."/>
            <person name="Borenstein D."/>
            <person name="Chen Z."/>
            <person name="Engels R."/>
            <person name="Freedman E."/>
            <person name="Gellesch M."/>
            <person name="Goldberg J."/>
            <person name="Griggs A."/>
            <person name="Gujja S."/>
            <person name="Heiman D."/>
            <person name="Hepburn T."/>
            <person name="Howarth C."/>
            <person name="Jen D."/>
            <person name="Larson L."/>
            <person name="Lewis B."/>
            <person name="Mehta T."/>
            <person name="Park D."/>
            <person name="Pearson M."/>
            <person name="Roberts A."/>
            <person name="Saif S."/>
            <person name="Shenoy N."/>
            <person name="Sisk P."/>
            <person name="Stolte C."/>
            <person name="Sykes S."/>
            <person name="Walk T."/>
            <person name="White J."/>
            <person name="Yandava C."/>
            <person name="Burger G."/>
            <person name="Gray M.W."/>
            <person name="Holland P.W.H."/>
            <person name="King N."/>
            <person name="Lang F.B.F."/>
            <person name="Roger A.J."/>
            <person name="Ruiz-Trillo I."/>
            <person name="Lander E."/>
            <person name="Nusbaum C."/>
        </authorList>
    </citation>
    <scope>NUCLEOTIDE SEQUENCE [LARGE SCALE GENOMIC DNA]</scope>
    <source>
        <strain evidence="6 7">ATCC 38327</strain>
    </source>
</reference>
<dbReference type="OrthoDB" id="6375174at2759"/>
<dbReference type="GO" id="GO:0016791">
    <property type="term" value="F:phosphatase activity"/>
    <property type="evidence" value="ECO:0007669"/>
    <property type="project" value="InterPro"/>
</dbReference>
<dbReference type="GO" id="GO:0052840">
    <property type="term" value="F:inositol diphosphate tetrakisphosphate diphosphatase activity"/>
    <property type="evidence" value="ECO:0007669"/>
    <property type="project" value="TreeGrafter"/>
</dbReference>
<dbReference type="EMBL" id="GG745338">
    <property type="protein sequence ID" value="KNE61650.1"/>
    <property type="molecule type" value="Genomic_DNA"/>
</dbReference>
<dbReference type="InterPro" id="IPR020422">
    <property type="entry name" value="TYR_PHOSPHATASE_DUAL_dom"/>
</dbReference>
<evidence type="ECO:0000256" key="2">
    <source>
        <dbReference type="ARBA" id="ARBA00022490"/>
    </source>
</evidence>
<keyword evidence="2" id="KW-0963">Cytoplasm</keyword>
<evidence type="ECO:0000313" key="6">
    <source>
        <dbReference type="EMBL" id="KNE61649.1"/>
    </source>
</evidence>
<reference evidence="6 7" key="1">
    <citation type="submission" date="2009-11" db="EMBL/GenBank/DDBJ databases">
        <title>Annotation of Allomyces macrogynus ATCC 38327.</title>
        <authorList>
            <consortium name="The Broad Institute Genome Sequencing Platform"/>
            <person name="Russ C."/>
            <person name="Cuomo C."/>
            <person name="Burger G."/>
            <person name="Gray M.W."/>
            <person name="Holland P.W.H."/>
            <person name="King N."/>
            <person name="Lang F.B.F."/>
            <person name="Roger A.J."/>
            <person name="Ruiz-Trillo I."/>
            <person name="Young S.K."/>
            <person name="Zeng Q."/>
            <person name="Gargeya S."/>
            <person name="Fitzgerald M."/>
            <person name="Haas B."/>
            <person name="Abouelleil A."/>
            <person name="Alvarado L."/>
            <person name="Arachchi H.M."/>
            <person name="Berlin A."/>
            <person name="Chapman S.B."/>
            <person name="Gearin G."/>
            <person name="Goldberg J."/>
            <person name="Griggs A."/>
            <person name="Gujja S."/>
            <person name="Hansen M."/>
            <person name="Heiman D."/>
            <person name="Howarth C."/>
            <person name="Larimer J."/>
            <person name="Lui A."/>
            <person name="MacDonald P.J.P."/>
            <person name="McCowen C."/>
            <person name="Montmayeur A."/>
            <person name="Murphy C."/>
            <person name="Neiman D."/>
            <person name="Pearson M."/>
            <person name="Priest M."/>
            <person name="Roberts A."/>
            <person name="Saif S."/>
            <person name="Shea T."/>
            <person name="Sisk P."/>
            <person name="Stolte C."/>
            <person name="Sykes S."/>
            <person name="Wortman J."/>
            <person name="Nusbaum C."/>
            <person name="Birren B."/>
        </authorList>
    </citation>
    <scope>NUCLEOTIDE SEQUENCE [LARGE SCALE GENOMIC DNA]</scope>
    <source>
        <strain evidence="6 7">ATCC 38327</strain>
    </source>
</reference>
<dbReference type="SUPFAM" id="SSF52799">
    <property type="entry name" value="(Phosphotyrosine protein) phosphatases II"/>
    <property type="match status" value="1"/>
</dbReference>
<dbReference type="InterPro" id="IPR020428">
    <property type="entry name" value="PFA-DSPs"/>
</dbReference>
<evidence type="ECO:0000259" key="5">
    <source>
        <dbReference type="PROSITE" id="PS50054"/>
    </source>
</evidence>
<dbReference type="InterPro" id="IPR029021">
    <property type="entry name" value="Prot-tyrosine_phosphatase-like"/>
</dbReference>
<dbReference type="PRINTS" id="PR01911">
    <property type="entry name" value="PFDSPHPHTASE"/>
</dbReference>
<protein>
    <recommendedName>
        <fullName evidence="5">Tyrosine-protein phosphatase domain-containing protein</fullName>
    </recommendedName>
</protein>
<proteinExistence type="predicted"/>
<name>A0A0L0SGS4_ALLM3</name>
<dbReference type="PANTHER" id="PTHR31126:SF48">
    <property type="entry name" value="INOSITOL PHOSPHATASE SIW14"/>
    <property type="match status" value="1"/>
</dbReference>
<dbReference type="InterPro" id="IPR004861">
    <property type="entry name" value="Siw14-like"/>
</dbReference>
<keyword evidence="7" id="KW-1185">Reference proteome</keyword>